<organism evidence="2 3">
    <name type="scientific">Haemophilus ducreyi</name>
    <dbReference type="NCBI Taxonomy" id="730"/>
    <lineage>
        <taxon>Bacteria</taxon>
        <taxon>Pseudomonadati</taxon>
        <taxon>Pseudomonadota</taxon>
        <taxon>Gammaproteobacteria</taxon>
        <taxon>Pasteurellales</taxon>
        <taxon>Pasteurellaceae</taxon>
        <taxon>Haemophilus</taxon>
    </lineage>
</organism>
<dbReference type="Gene3D" id="3.40.5.80">
    <property type="match status" value="1"/>
</dbReference>
<reference evidence="2 3" key="1">
    <citation type="journal article" date="2015" name="PLoS Negl. Trop. Dis.">
        <title>Haemophilus ducreyi Cutaneous Ulcer Strains Are Nearly Identical to Class I Genital Ulcer Strains.</title>
        <authorList>
            <person name="Gangaiah D."/>
            <person name="Webb K.M."/>
            <person name="Humphreys T.L."/>
            <person name="Fortney K.R."/>
            <person name="Toh E."/>
            <person name="Tai A."/>
            <person name="Katz S.S."/>
            <person name="Pillay A."/>
            <person name="Chen C.Y."/>
            <person name="Roberts S.A."/>
            <person name="Munson R.S.Jr."/>
            <person name="Spinola S.M."/>
        </authorList>
    </citation>
    <scope>NUCLEOTIDE SEQUENCE [LARGE SCALE GENOMIC DNA]</scope>
    <source>
        <strain evidence="3">CLU2</strain>
    </source>
</reference>
<dbReference type="InterPro" id="IPR041227">
    <property type="entry name" value="FluMu_N"/>
</dbReference>
<evidence type="ECO:0000259" key="1">
    <source>
        <dbReference type="Pfam" id="PF17891"/>
    </source>
</evidence>
<dbReference type="InterPro" id="IPR036361">
    <property type="entry name" value="SAP_dom_sf"/>
</dbReference>
<protein>
    <recommendedName>
        <fullName evidence="1">Mu-like prophage FluMu N-terminal domain-containing protein</fullName>
    </recommendedName>
</protein>
<dbReference type="SUPFAM" id="SSF160059">
    <property type="entry name" value="PriA/YqbF domain"/>
    <property type="match status" value="1"/>
</dbReference>
<gene>
    <name evidence="2" type="ORF">RZ57_00510</name>
</gene>
<evidence type="ECO:0000313" key="3">
    <source>
        <dbReference type="Proteomes" id="UP000060132"/>
    </source>
</evidence>
<accession>A0AAC9EN50</accession>
<feature type="domain" description="Mu-like prophage FluMu N-terminal" evidence="1">
    <location>
        <begin position="9"/>
        <end position="57"/>
    </location>
</feature>
<dbReference type="RefSeq" id="WP_010944183.1">
    <property type="nucleotide sequence ID" value="NZ_CP011218.1"/>
</dbReference>
<dbReference type="Proteomes" id="UP000060132">
    <property type="component" value="Chromosome"/>
</dbReference>
<dbReference type="OMA" id="QDANGAD"/>
<dbReference type="Gene3D" id="1.10.720.30">
    <property type="entry name" value="SAP domain"/>
    <property type="match status" value="1"/>
</dbReference>
<sequence>MSDVKKYQVVVFNKTNKDGYRRAGFSLLKGANLLMDVDDTQIEQLKADPRLVFGSQDPMPTETIEEAEQRLLSENPKGDALPQGMEGGVSLADLTVAQLDALSIEYKASATKAELIALLEQAQGGE</sequence>
<dbReference type="AlphaFoldDB" id="A0AAC9EN50"/>
<dbReference type="Pfam" id="PF17891">
    <property type="entry name" value="FluMu_N"/>
    <property type="match status" value="1"/>
</dbReference>
<evidence type="ECO:0000313" key="2">
    <source>
        <dbReference type="EMBL" id="AKO31735.1"/>
    </source>
</evidence>
<name>A0AAC9EN50_HAEDC</name>
<proteinExistence type="predicted"/>
<dbReference type="EMBL" id="CP011219">
    <property type="protein sequence ID" value="AKO31735.1"/>
    <property type="molecule type" value="Genomic_DNA"/>
</dbReference>